<dbReference type="Pfam" id="PF07727">
    <property type="entry name" value="RVT_2"/>
    <property type="match status" value="1"/>
</dbReference>
<reference evidence="2 3" key="1">
    <citation type="submission" date="2024-01" db="EMBL/GenBank/DDBJ databases">
        <title>The complete chloroplast genome sequence of Lithospermum erythrorhizon: insights into the phylogenetic relationship among Boraginaceae species and the maternal lineages of purple gromwells.</title>
        <authorList>
            <person name="Okada T."/>
            <person name="Watanabe K."/>
        </authorList>
    </citation>
    <scope>NUCLEOTIDE SEQUENCE [LARGE SCALE GENOMIC DNA]</scope>
</reference>
<gene>
    <name evidence="2" type="ORF">LIER_17866</name>
</gene>
<evidence type="ECO:0000259" key="1">
    <source>
        <dbReference type="Pfam" id="PF07727"/>
    </source>
</evidence>
<organism evidence="2 3">
    <name type="scientific">Lithospermum erythrorhizon</name>
    <name type="common">Purple gromwell</name>
    <name type="synonym">Lithospermum officinale var. erythrorhizon</name>
    <dbReference type="NCBI Taxonomy" id="34254"/>
    <lineage>
        <taxon>Eukaryota</taxon>
        <taxon>Viridiplantae</taxon>
        <taxon>Streptophyta</taxon>
        <taxon>Embryophyta</taxon>
        <taxon>Tracheophyta</taxon>
        <taxon>Spermatophyta</taxon>
        <taxon>Magnoliopsida</taxon>
        <taxon>eudicotyledons</taxon>
        <taxon>Gunneridae</taxon>
        <taxon>Pentapetalae</taxon>
        <taxon>asterids</taxon>
        <taxon>lamiids</taxon>
        <taxon>Boraginales</taxon>
        <taxon>Boraginaceae</taxon>
        <taxon>Boraginoideae</taxon>
        <taxon>Lithospermeae</taxon>
        <taxon>Lithospermum</taxon>
    </lineage>
</organism>
<dbReference type="Proteomes" id="UP001454036">
    <property type="component" value="Unassembled WGS sequence"/>
</dbReference>
<protein>
    <recommendedName>
        <fullName evidence="1">Reverse transcriptase Ty1/copia-type domain-containing protein</fullName>
    </recommendedName>
</protein>
<name>A0AAV3QF60_LITER</name>
<proteinExistence type="predicted"/>
<dbReference type="AlphaFoldDB" id="A0AAV3QF60"/>
<feature type="domain" description="Reverse transcriptase Ty1/copia-type" evidence="1">
    <location>
        <begin position="135"/>
        <end position="225"/>
    </location>
</feature>
<dbReference type="EMBL" id="BAABME010004220">
    <property type="protein sequence ID" value="GAA0161586.1"/>
    <property type="molecule type" value="Genomic_DNA"/>
</dbReference>
<accession>A0AAV3QF60</accession>
<sequence length="225" mass="26528">MGKQHSGSFKNTGSRQNEMLQLVYSEVCDPMKVKILEGCSYFVTFIDDFLRKSSQQAAQEITEDVEQQDMQLGNTTQAITTSSRIRIPFTRYSETEYTPHSDRRESLFYHEAMESDDKLEWLQAMKEEMSSLYKNNTYILVKRIPRKKLLKIKWIYKLKFEEGKEKRRYKVRLVVKCFEQKYGVDYDEIFSPVVKMVSIRLILGLKASQDLELEQLDVKTSFLHG</sequence>
<comment type="caution">
    <text evidence="2">The sequence shown here is derived from an EMBL/GenBank/DDBJ whole genome shotgun (WGS) entry which is preliminary data.</text>
</comment>
<dbReference type="InterPro" id="IPR013103">
    <property type="entry name" value="RVT_2"/>
</dbReference>
<evidence type="ECO:0000313" key="3">
    <source>
        <dbReference type="Proteomes" id="UP001454036"/>
    </source>
</evidence>
<evidence type="ECO:0000313" key="2">
    <source>
        <dbReference type="EMBL" id="GAA0161586.1"/>
    </source>
</evidence>
<keyword evidence="3" id="KW-1185">Reference proteome</keyword>